<feature type="chain" id="PRO_5016179617" description="Lipoprotein" evidence="1">
    <location>
        <begin position="23"/>
        <end position="231"/>
    </location>
</feature>
<evidence type="ECO:0008006" key="4">
    <source>
        <dbReference type="Google" id="ProtNLM"/>
    </source>
</evidence>
<dbReference type="EMBL" id="QDDL01000003">
    <property type="protein sequence ID" value="PVZ69693.1"/>
    <property type="molecule type" value="Genomic_DNA"/>
</dbReference>
<evidence type="ECO:0000313" key="3">
    <source>
        <dbReference type="Proteomes" id="UP000244906"/>
    </source>
</evidence>
<dbReference type="AlphaFoldDB" id="A0A2V1H0U1"/>
<evidence type="ECO:0000256" key="1">
    <source>
        <dbReference type="SAM" id="SignalP"/>
    </source>
</evidence>
<evidence type="ECO:0000313" key="2">
    <source>
        <dbReference type="EMBL" id="PVZ69693.1"/>
    </source>
</evidence>
<dbReference type="Proteomes" id="UP000244906">
    <property type="component" value="Unassembled WGS sequence"/>
</dbReference>
<gene>
    <name evidence="2" type="ORF">DC094_10355</name>
</gene>
<protein>
    <recommendedName>
        <fullName evidence="4">Lipoprotein</fullName>
    </recommendedName>
</protein>
<comment type="caution">
    <text evidence="2">The sequence shown here is derived from an EMBL/GenBank/DDBJ whole genome shotgun (WGS) entry which is preliminary data.</text>
</comment>
<keyword evidence="3" id="KW-1185">Reference proteome</keyword>
<proteinExistence type="predicted"/>
<reference evidence="2 3" key="1">
    <citation type="submission" date="2018-04" db="EMBL/GenBank/DDBJ databases">
        <title>Thalassorhabdus spongiae gen. nov., sp. nov., isolated from a marine sponge in South-West Iceland.</title>
        <authorList>
            <person name="Knobloch S."/>
            <person name="Daussin A."/>
            <person name="Johannsson R."/>
            <person name="Marteinsson V.T."/>
        </authorList>
    </citation>
    <scope>NUCLEOTIDE SEQUENCE [LARGE SCALE GENOMIC DNA]</scope>
    <source>
        <strain evidence="2 3">Hp12</strain>
    </source>
</reference>
<dbReference type="RefSeq" id="WP_116687025.1">
    <property type="nucleotide sequence ID" value="NZ_CAWNYD010000003.1"/>
</dbReference>
<keyword evidence="1" id="KW-0732">Signal</keyword>
<feature type="signal peptide" evidence="1">
    <location>
        <begin position="1"/>
        <end position="22"/>
    </location>
</feature>
<name>A0A2V1H0U1_9GAMM</name>
<sequence length="231" mass="26516">MKKSLLLILMFFLNGCATYAMWKIDEKEENSFTSVVLDPVIAGYYHSEKNEFLLLGLEYAYLFEKDRDFNSFQPIYDHVLPYRTSFSKLSLGFNNNFNTRVTVTVAPDCYCKRLILDEIAEKELVRNGFMKNALGYYELDLRVSGKRFDYDKDELDAAYLDVGFPDISISYDENNNEYGATLTKISLTPFMLKKDLSLMASTNPYLLAVFYGVVGLTVWVVEEFEGGIVPP</sequence>
<accession>A0A2V1H0U1</accession>
<organism evidence="2 3">
    <name type="scientific">Pelagibaculum spongiae</name>
    <dbReference type="NCBI Taxonomy" id="2080658"/>
    <lineage>
        <taxon>Bacteria</taxon>
        <taxon>Pseudomonadati</taxon>
        <taxon>Pseudomonadota</taxon>
        <taxon>Gammaproteobacteria</taxon>
        <taxon>Oceanospirillales</taxon>
        <taxon>Pelagibaculum</taxon>
    </lineage>
</organism>